<name>A0A1H6FIT2_THEAL</name>
<accession>A0A1H6FIT2</accession>
<keyword evidence="2" id="KW-1185">Reference proteome</keyword>
<dbReference type="AlphaFoldDB" id="A0A1H6FIT2"/>
<gene>
    <name evidence="1" type="ORF">SAMN02745716_0539</name>
</gene>
<protein>
    <submittedName>
        <fullName evidence="1">Uncharacterized protein</fullName>
    </submittedName>
</protein>
<evidence type="ECO:0000313" key="2">
    <source>
        <dbReference type="Proteomes" id="UP000222056"/>
    </source>
</evidence>
<dbReference type="RefSeq" id="WP_093115991.1">
    <property type="nucleotide sequence ID" value="NZ_FNWJ01000001.1"/>
</dbReference>
<reference evidence="2" key="1">
    <citation type="submission" date="2016-10" db="EMBL/GenBank/DDBJ databases">
        <authorList>
            <person name="Varghese N."/>
            <person name="Submissions S."/>
        </authorList>
    </citation>
    <scope>NUCLEOTIDE SEQUENCE [LARGE SCALE GENOMIC DNA]</scope>
    <source>
        <strain evidence="2">ATCC 35263</strain>
    </source>
</reference>
<evidence type="ECO:0000313" key="1">
    <source>
        <dbReference type="EMBL" id="SEH10751.1"/>
    </source>
</evidence>
<proteinExistence type="predicted"/>
<organism evidence="1 2">
    <name type="scientific">Thermoleophilum album</name>
    <dbReference type="NCBI Taxonomy" id="29539"/>
    <lineage>
        <taxon>Bacteria</taxon>
        <taxon>Bacillati</taxon>
        <taxon>Actinomycetota</taxon>
        <taxon>Thermoleophilia</taxon>
        <taxon>Thermoleophilales</taxon>
        <taxon>Thermoleophilaceae</taxon>
        <taxon>Thermoleophilum</taxon>
    </lineage>
</organism>
<dbReference type="Proteomes" id="UP000222056">
    <property type="component" value="Unassembled WGS sequence"/>
</dbReference>
<sequence length="109" mass="12094">MPATAATREEVQAQVREAVERAAAECGHVEVKGVAFDLWWTLDGEPNLLVEVTLNDPPEPEGTWPDECLRAIEDAVDEALDRVGGWDVLGVEDTFVRFRPEHIDPADLE</sequence>
<dbReference type="EMBL" id="FNWJ01000001">
    <property type="protein sequence ID" value="SEH10751.1"/>
    <property type="molecule type" value="Genomic_DNA"/>
</dbReference>